<comment type="caution">
    <text evidence="1">The sequence shown here is derived from an EMBL/GenBank/DDBJ whole genome shotgun (WGS) entry which is preliminary data.</text>
</comment>
<dbReference type="Proteomes" id="UP000540909">
    <property type="component" value="Unassembled WGS sequence"/>
</dbReference>
<dbReference type="EMBL" id="JACIFY010000006">
    <property type="protein sequence ID" value="MBB4235662.1"/>
    <property type="molecule type" value="Genomic_DNA"/>
</dbReference>
<reference evidence="1 2" key="1">
    <citation type="submission" date="2020-08" db="EMBL/GenBank/DDBJ databases">
        <title>Genomic Encyclopedia of Type Strains, Phase IV (KMG-V): Genome sequencing to study the core and pangenomes of soil and plant-associated prokaryotes.</title>
        <authorList>
            <person name="Whitman W."/>
        </authorList>
    </citation>
    <scope>NUCLEOTIDE SEQUENCE [LARGE SCALE GENOMIC DNA]</scope>
    <source>
        <strain evidence="1 2">SEMIA 4089</strain>
    </source>
</reference>
<dbReference type="AlphaFoldDB" id="A0A7W6W4K2"/>
<sequence length="58" mass="6537">MRGPGSSALRFHTLGTNDRRIEAKDIISLEYSPFKCGKDRLEDCSSLPGYFMIPKSED</sequence>
<gene>
    <name evidence="1" type="ORF">GGD57_002230</name>
</gene>
<name>A0A7W6W4K2_9HYPH</name>
<evidence type="ECO:0000313" key="1">
    <source>
        <dbReference type="EMBL" id="MBB4235662.1"/>
    </source>
</evidence>
<organism evidence="1 2">
    <name type="scientific">Rhizobium esperanzae</name>
    <dbReference type="NCBI Taxonomy" id="1967781"/>
    <lineage>
        <taxon>Bacteria</taxon>
        <taxon>Pseudomonadati</taxon>
        <taxon>Pseudomonadota</taxon>
        <taxon>Alphaproteobacteria</taxon>
        <taxon>Hyphomicrobiales</taxon>
        <taxon>Rhizobiaceae</taxon>
        <taxon>Rhizobium/Agrobacterium group</taxon>
        <taxon>Rhizobium</taxon>
    </lineage>
</organism>
<evidence type="ECO:0000313" key="2">
    <source>
        <dbReference type="Proteomes" id="UP000540909"/>
    </source>
</evidence>
<accession>A0A7W6W4K2</accession>
<protein>
    <submittedName>
        <fullName evidence="1">Uncharacterized protein</fullName>
    </submittedName>
</protein>
<proteinExistence type="predicted"/>